<evidence type="ECO:0000259" key="1">
    <source>
        <dbReference type="Pfam" id="PF01464"/>
    </source>
</evidence>
<keyword evidence="3" id="KW-1185">Reference proteome</keyword>
<sequence length="151" mass="15987">MASTVDDSGEISAQAAAAIPQAQARAHTIAAVTAQRTAAAQAAQAAAAAAAEHANAGPDDFRAYAKQKVGDSQFSCLDKLWTRESHWNNKADNPSSTAYGIAQLLDSTWSHTGIKKTSDGYRQVDAGLVYIDKVYGSPCNAWAHSQKTGWY</sequence>
<evidence type="ECO:0000313" key="3">
    <source>
        <dbReference type="Proteomes" id="UP000541969"/>
    </source>
</evidence>
<dbReference type="CDD" id="cd00442">
    <property type="entry name" value="Lyz-like"/>
    <property type="match status" value="1"/>
</dbReference>
<dbReference type="AlphaFoldDB" id="A0A853C9E8"/>
<dbReference type="Proteomes" id="UP000541969">
    <property type="component" value="Unassembled WGS sequence"/>
</dbReference>
<proteinExistence type="predicted"/>
<dbReference type="Pfam" id="PF01464">
    <property type="entry name" value="SLT"/>
    <property type="match status" value="1"/>
</dbReference>
<dbReference type="SUPFAM" id="SSF53955">
    <property type="entry name" value="Lysozyme-like"/>
    <property type="match status" value="1"/>
</dbReference>
<reference evidence="2 3" key="1">
    <citation type="submission" date="2020-07" db="EMBL/GenBank/DDBJ databases">
        <title>Sequencing the genomes of 1000 actinobacteria strains.</title>
        <authorList>
            <person name="Klenk H.-P."/>
        </authorList>
    </citation>
    <scope>NUCLEOTIDE SEQUENCE [LARGE SCALE GENOMIC DNA]</scope>
    <source>
        <strain evidence="2 3">DSM 104001</strain>
    </source>
</reference>
<dbReference type="InterPro" id="IPR023346">
    <property type="entry name" value="Lysozyme-like_dom_sf"/>
</dbReference>
<dbReference type="InterPro" id="IPR008258">
    <property type="entry name" value="Transglycosylase_SLT_dom_1"/>
</dbReference>
<comment type="caution">
    <text evidence="2">The sequence shown here is derived from an EMBL/GenBank/DDBJ whole genome shotgun (WGS) entry which is preliminary data.</text>
</comment>
<name>A0A853C9E8_9ACTN</name>
<dbReference type="EMBL" id="JACBZT010000001">
    <property type="protein sequence ID" value="NYJ03937.1"/>
    <property type="molecule type" value="Genomic_DNA"/>
</dbReference>
<evidence type="ECO:0000313" key="2">
    <source>
        <dbReference type="EMBL" id="NYJ03937.1"/>
    </source>
</evidence>
<organism evidence="2 3">
    <name type="scientific">Petropleomorpha daqingensis</name>
    <dbReference type="NCBI Taxonomy" id="2026353"/>
    <lineage>
        <taxon>Bacteria</taxon>
        <taxon>Bacillati</taxon>
        <taxon>Actinomycetota</taxon>
        <taxon>Actinomycetes</taxon>
        <taxon>Geodermatophilales</taxon>
        <taxon>Geodermatophilaceae</taxon>
        <taxon>Petropleomorpha</taxon>
    </lineage>
</organism>
<dbReference type="RefSeq" id="WP_246323740.1">
    <property type="nucleotide sequence ID" value="NZ_JACBZT010000001.1"/>
</dbReference>
<protein>
    <submittedName>
        <fullName evidence="2">Membrane-bound lytic murein transglycosylase MltF</fullName>
    </submittedName>
</protein>
<accession>A0A853C9E8</accession>
<feature type="domain" description="Transglycosylase SLT" evidence="1">
    <location>
        <begin position="76"/>
        <end position="137"/>
    </location>
</feature>
<gene>
    <name evidence="2" type="ORF">GGQ55_000215</name>
</gene>
<dbReference type="Gene3D" id="1.10.530.10">
    <property type="match status" value="1"/>
</dbReference>